<comment type="caution">
    <text evidence="11">The sequence shown here is derived from an EMBL/GenBank/DDBJ whole genome shotgun (WGS) entry which is preliminary data.</text>
</comment>
<evidence type="ECO:0000256" key="3">
    <source>
        <dbReference type="ARBA" id="ARBA00022475"/>
    </source>
</evidence>
<dbReference type="Pfam" id="PF05108">
    <property type="entry name" value="T7SS_ESX1_EccB"/>
    <property type="match status" value="1"/>
</dbReference>
<dbReference type="EMBL" id="JBBEGM010000002">
    <property type="protein sequence ID" value="MEJ2860875.1"/>
    <property type="molecule type" value="Genomic_DNA"/>
</dbReference>
<evidence type="ECO:0000256" key="5">
    <source>
        <dbReference type="ARBA" id="ARBA00022741"/>
    </source>
</evidence>
<dbReference type="Gene3D" id="2.40.50.910">
    <property type="entry name" value="Type VII secretion system EccB, repeat 3 domain"/>
    <property type="match status" value="1"/>
</dbReference>
<evidence type="ECO:0000313" key="11">
    <source>
        <dbReference type="EMBL" id="MEJ2860875.1"/>
    </source>
</evidence>
<organism evidence="11 12">
    <name type="scientific">Actinomycetospora flava</name>
    <dbReference type="NCBI Taxonomy" id="3129232"/>
    <lineage>
        <taxon>Bacteria</taxon>
        <taxon>Bacillati</taxon>
        <taxon>Actinomycetota</taxon>
        <taxon>Actinomycetes</taxon>
        <taxon>Pseudonocardiales</taxon>
        <taxon>Pseudonocardiaceae</taxon>
        <taxon>Actinomycetospora</taxon>
    </lineage>
</organism>
<dbReference type="InterPro" id="IPR042485">
    <property type="entry name" value="T7SS_EccB_R3"/>
</dbReference>
<dbReference type="Gene3D" id="3.30.2390.20">
    <property type="entry name" value="Type VII secretion system EccB, repeat 1 domain"/>
    <property type="match status" value="1"/>
</dbReference>
<reference evidence="11 12" key="1">
    <citation type="submission" date="2024-03" db="EMBL/GenBank/DDBJ databases">
        <title>Actinomycetospora sp. OC33-EN07, a novel actinomycete isolated from wild orchid (Aerides multiflora).</title>
        <authorList>
            <person name="Suriyachadkun C."/>
        </authorList>
    </citation>
    <scope>NUCLEOTIDE SEQUENCE [LARGE SCALE GENOMIC DNA]</scope>
    <source>
        <strain evidence="11 12">OC33-EN07</strain>
    </source>
</reference>
<name>A0ABU8M0J7_9PSEU</name>
<dbReference type="NCBIfam" id="TIGR03919">
    <property type="entry name" value="T7SS_EccB"/>
    <property type="match status" value="1"/>
</dbReference>
<gene>
    <name evidence="11" type="primary">eccB</name>
    <name evidence="11" type="ORF">WCD58_06900</name>
</gene>
<evidence type="ECO:0000256" key="9">
    <source>
        <dbReference type="ARBA" id="ARBA00023136"/>
    </source>
</evidence>
<comment type="similarity">
    <text evidence="2">Belongs to the EccB family.</text>
</comment>
<keyword evidence="8 10" id="KW-1133">Transmembrane helix</keyword>
<evidence type="ECO:0000256" key="7">
    <source>
        <dbReference type="ARBA" id="ARBA00022840"/>
    </source>
</evidence>
<feature type="transmembrane region" description="Helical" evidence="10">
    <location>
        <begin position="43"/>
        <end position="64"/>
    </location>
</feature>
<dbReference type="Proteomes" id="UP001369736">
    <property type="component" value="Unassembled WGS sequence"/>
</dbReference>
<evidence type="ECO:0000256" key="1">
    <source>
        <dbReference type="ARBA" id="ARBA00004162"/>
    </source>
</evidence>
<accession>A0ABU8M0J7</accession>
<proteinExistence type="inferred from homology"/>
<evidence type="ECO:0000256" key="6">
    <source>
        <dbReference type="ARBA" id="ARBA00022801"/>
    </source>
</evidence>
<dbReference type="PANTHER" id="PTHR40765:SF2">
    <property type="entry name" value="ESX-2 SECRETION SYSTEM ATPASE ECCB2"/>
    <property type="match status" value="1"/>
</dbReference>
<dbReference type="PANTHER" id="PTHR40765">
    <property type="entry name" value="ESX-2 SECRETION SYSTEM ATPASE ECCB2"/>
    <property type="match status" value="1"/>
</dbReference>
<keyword evidence="9 10" id="KW-0472">Membrane</keyword>
<keyword evidence="6" id="KW-0378">Hydrolase</keyword>
<evidence type="ECO:0000313" key="12">
    <source>
        <dbReference type="Proteomes" id="UP001369736"/>
    </source>
</evidence>
<comment type="subcellular location">
    <subcellularLocation>
        <location evidence="1">Cell membrane</location>
        <topology evidence="1">Single-pass membrane protein</topology>
    </subcellularLocation>
</comment>
<dbReference type="InterPro" id="IPR044857">
    <property type="entry name" value="T7SS_EccB_R1"/>
</dbReference>
<evidence type="ECO:0000256" key="10">
    <source>
        <dbReference type="SAM" id="Phobius"/>
    </source>
</evidence>
<evidence type="ECO:0000256" key="2">
    <source>
        <dbReference type="ARBA" id="ARBA00008149"/>
    </source>
</evidence>
<protein>
    <submittedName>
        <fullName evidence="11">Type VII secretion protein EccB</fullName>
    </submittedName>
</protein>
<keyword evidence="4 10" id="KW-0812">Transmembrane</keyword>
<dbReference type="RefSeq" id="WP_337700951.1">
    <property type="nucleotide sequence ID" value="NZ_JBBEGM010000002.1"/>
</dbReference>
<sequence length="482" mass="48431">MPSPTTTSDQVHAYRFGLRRLQSALVRRQAVPGTDPLRSQHRATVAGVLIAALALGVAAVWGLLDKPADWRSAGIVVAEGTGALYVVVHQPDRLVPVPNLASARLVLAGLASAGGQAGDPEPVEVADADIATAPRERGVGIVDAPPLPPADAPAPPLWSVCDTGSPQPGAARPWEQPRVWTTVLAGASPPARPLDPGRGLLLRDRFDGTWLVHEGIRSRLDLGDRAVVLAFDLAGQTPRPVSTSLLNTLTEGPPIVAPEIAGRGEAPATGLLAGEPVGGVVRLVGPGTPDRWYVVQREGVQEVPEVVARLVRLDDPARAEVPVPIVSPGQLRALATARGIAVAAYPDPVPRAVPMADAPTTCASAQGGGPVVLTVGTDPPATGTPPTTLAQADGSGDRVDAVAVPGGGVAVRAVPIGRDDAPGSPTVISGSGLASAVPDLETAGALGLGAAFPPAPGAVVGLLPAGPVLSVAAALNPLPGGG</sequence>
<keyword evidence="12" id="KW-1185">Reference proteome</keyword>
<dbReference type="InterPro" id="IPR007795">
    <property type="entry name" value="T7SS_EccB"/>
</dbReference>
<keyword evidence="3" id="KW-1003">Cell membrane</keyword>
<evidence type="ECO:0000256" key="4">
    <source>
        <dbReference type="ARBA" id="ARBA00022692"/>
    </source>
</evidence>
<keyword evidence="5" id="KW-0547">Nucleotide-binding</keyword>
<keyword evidence="7" id="KW-0067">ATP-binding</keyword>
<evidence type="ECO:0000256" key="8">
    <source>
        <dbReference type="ARBA" id="ARBA00022989"/>
    </source>
</evidence>